<reference evidence="5 6" key="1">
    <citation type="submission" date="2016-08" db="EMBL/GenBank/DDBJ databases">
        <title>Draft genome sequence of allopolyploid Zygosaccharomyces rouxii.</title>
        <authorList>
            <person name="Watanabe J."/>
            <person name="Uehara K."/>
            <person name="Mogi Y."/>
            <person name="Tsukioka Y."/>
        </authorList>
    </citation>
    <scope>NUCLEOTIDE SEQUENCE [LARGE SCALE GENOMIC DNA]</scope>
    <source>
        <strain evidence="5 6">NBRC 110957</strain>
    </source>
</reference>
<comment type="similarity">
    <text evidence="3">Belongs to the UPP synthase family.</text>
</comment>
<feature type="compositionally biased region" description="Polar residues" evidence="4">
    <location>
        <begin position="319"/>
        <end position="328"/>
    </location>
</feature>
<comment type="caution">
    <text evidence="5">The sequence shown here is derived from an EMBL/GenBank/DDBJ whole genome shotgun (WGS) entry which is preliminary data.</text>
</comment>
<dbReference type="NCBIfam" id="TIGR00055">
    <property type="entry name" value="uppS"/>
    <property type="match status" value="1"/>
</dbReference>
<dbReference type="PANTHER" id="PTHR10291">
    <property type="entry name" value="DEHYDRODOLICHYL DIPHOSPHATE SYNTHASE FAMILY MEMBER"/>
    <property type="match status" value="1"/>
</dbReference>
<evidence type="ECO:0000313" key="6">
    <source>
        <dbReference type="Proteomes" id="UP000187013"/>
    </source>
</evidence>
<dbReference type="GO" id="GO:0005811">
    <property type="term" value="C:lipid droplet"/>
    <property type="evidence" value="ECO:0007669"/>
    <property type="project" value="TreeGrafter"/>
</dbReference>
<dbReference type="Gene3D" id="3.40.1180.10">
    <property type="entry name" value="Decaprenyl diphosphate synthase-like"/>
    <property type="match status" value="1"/>
</dbReference>
<dbReference type="GO" id="GO:1904423">
    <property type="term" value="C:dehydrodolichyl diphosphate synthase complex"/>
    <property type="evidence" value="ECO:0007669"/>
    <property type="project" value="TreeGrafter"/>
</dbReference>
<dbReference type="GO" id="GO:0016020">
    <property type="term" value="C:membrane"/>
    <property type="evidence" value="ECO:0007669"/>
    <property type="project" value="TreeGrafter"/>
</dbReference>
<dbReference type="SUPFAM" id="SSF64005">
    <property type="entry name" value="Undecaprenyl diphosphate synthase"/>
    <property type="match status" value="1"/>
</dbReference>
<dbReference type="Proteomes" id="UP000187013">
    <property type="component" value="Unassembled WGS sequence"/>
</dbReference>
<dbReference type="GO" id="GO:0045547">
    <property type="term" value="F:ditrans,polycis-polyprenyl diphosphate synthase [(2E,6E)-farnesyl diphosphate specific] activity"/>
    <property type="evidence" value="ECO:0007669"/>
    <property type="project" value="TreeGrafter"/>
</dbReference>
<evidence type="ECO:0000256" key="4">
    <source>
        <dbReference type="SAM" id="MobiDB-lite"/>
    </source>
</evidence>
<organism evidence="5 6">
    <name type="scientific">Zygosaccharomyces rouxii</name>
    <dbReference type="NCBI Taxonomy" id="4956"/>
    <lineage>
        <taxon>Eukaryota</taxon>
        <taxon>Fungi</taxon>
        <taxon>Dikarya</taxon>
        <taxon>Ascomycota</taxon>
        <taxon>Saccharomycotina</taxon>
        <taxon>Saccharomycetes</taxon>
        <taxon>Saccharomycetales</taxon>
        <taxon>Saccharomycetaceae</taxon>
        <taxon>Zygosaccharomyces</taxon>
    </lineage>
</organism>
<dbReference type="GO" id="GO:0005783">
    <property type="term" value="C:endoplasmic reticulum"/>
    <property type="evidence" value="ECO:0007669"/>
    <property type="project" value="TreeGrafter"/>
</dbReference>
<dbReference type="EC" id="2.5.1.-" evidence="3"/>
<dbReference type="GO" id="GO:0016094">
    <property type="term" value="P:polyprenol biosynthetic process"/>
    <property type="evidence" value="ECO:0007669"/>
    <property type="project" value="TreeGrafter"/>
</dbReference>
<proteinExistence type="inferred from homology"/>
<protein>
    <recommendedName>
        <fullName evidence="3">Alkyl transferase</fullName>
        <ecNumber evidence="3">2.5.1.-</ecNumber>
    </recommendedName>
</protein>
<dbReference type="InterPro" id="IPR018520">
    <property type="entry name" value="UPP_synth-like_CS"/>
</dbReference>
<name>A0A1Q3AII9_ZYGRO</name>
<dbReference type="OrthoDB" id="4173905at2759"/>
<sequence>MRVPGFVRSRVVIPSDVAAARVGDEALKRVYIWINRVLSWLKSFQLFVKLQQQLQNLLINILAAGPVPQHVSFIMDGNRRFAKKMNMPLKRGHEAGGITLLSLCYVLKRMGIRCVSAYAFSIENFNRPPEEVNALTNMFSVKLEEFASKAKDYRDPLYQSRLKIVGDHSLISEEMRERIKKVEELTNDGSEFTLYICFPYTSRNDIYHATQSSVDECVQQNLEPRSLTIEDFSKKMYLHDYSHKCDLLIRTSGHLRLSDYMLWQVHESGDIQFSPTLWPDFTFFQLYLMVLNWSFFTTIQRYILQSTKKSEPKPGFWSRKNSSKNSLENLPAAPLAVSITGERDAT</sequence>
<dbReference type="CDD" id="cd00475">
    <property type="entry name" value="Cis_IPPS"/>
    <property type="match status" value="1"/>
</dbReference>
<keyword evidence="2" id="KW-0460">Magnesium</keyword>
<dbReference type="InterPro" id="IPR001441">
    <property type="entry name" value="UPP_synth-like"/>
</dbReference>
<dbReference type="Pfam" id="PF01255">
    <property type="entry name" value="Prenyltransf"/>
    <property type="match status" value="1"/>
</dbReference>
<accession>A0A1Q3AII9</accession>
<dbReference type="EMBL" id="BDGX01000048">
    <property type="protein sequence ID" value="GAV55475.1"/>
    <property type="molecule type" value="Genomic_DNA"/>
</dbReference>
<keyword evidence="1 3" id="KW-0808">Transferase</keyword>
<evidence type="ECO:0000256" key="3">
    <source>
        <dbReference type="RuleBase" id="RU363018"/>
    </source>
</evidence>
<gene>
    <name evidence="5" type="ORF">ZYGR_0AV01060</name>
</gene>
<dbReference type="FunFam" id="3.40.1180.10:FF:000005">
    <property type="entry name" value="Alkyl transferase"/>
    <property type="match status" value="1"/>
</dbReference>
<evidence type="ECO:0000256" key="2">
    <source>
        <dbReference type="ARBA" id="ARBA00022842"/>
    </source>
</evidence>
<dbReference type="InterPro" id="IPR036424">
    <property type="entry name" value="UPP_synth-like_sf"/>
</dbReference>
<feature type="region of interest" description="Disordered" evidence="4">
    <location>
        <begin position="310"/>
        <end position="329"/>
    </location>
</feature>
<evidence type="ECO:0000256" key="1">
    <source>
        <dbReference type="ARBA" id="ARBA00022679"/>
    </source>
</evidence>
<dbReference type="PROSITE" id="PS01066">
    <property type="entry name" value="UPP_SYNTHASE"/>
    <property type="match status" value="1"/>
</dbReference>
<evidence type="ECO:0000313" key="5">
    <source>
        <dbReference type="EMBL" id="GAV55475.1"/>
    </source>
</evidence>
<dbReference type="AlphaFoldDB" id="A0A1Q3AII9"/>
<dbReference type="PANTHER" id="PTHR10291:SF2">
    <property type="entry name" value="DEHYDRODOLICHYL DIPHOSPHATE SYNTHASE COMPLEX SUBUNIT SRT1"/>
    <property type="match status" value="1"/>
</dbReference>